<gene>
    <name evidence="2" type="ORF">ACFWSS_32220</name>
</gene>
<keyword evidence="1" id="KW-1133">Transmembrane helix</keyword>
<accession>A0ABW6EVT9</accession>
<sequence>MHHLVELAAPLTTGEGLKTWILLFVGNLFVAFLAIRALGYLIKKEWGEMVTLMVAAVFVGAVIWAPTVVKDVLLGVWNKIAGTA</sequence>
<keyword evidence="1" id="KW-0812">Transmembrane</keyword>
<dbReference type="EMBL" id="JBHXOF010000033">
    <property type="protein sequence ID" value="MFD4217542.1"/>
    <property type="molecule type" value="Genomic_DNA"/>
</dbReference>
<organism evidence="2 3">
    <name type="scientific">Streptomyces sindenensis</name>
    <dbReference type="NCBI Taxonomy" id="67363"/>
    <lineage>
        <taxon>Bacteria</taxon>
        <taxon>Bacillati</taxon>
        <taxon>Actinomycetota</taxon>
        <taxon>Actinomycetes</taxon>
        <taxon>Kitasatosporales</taxon>
        <taxon>Streptomycetaceae</taxon>
        <taxon>Streptomyces</taxon>
    </lineage>
</organism>
<dbReference type="Proteomes" id="UP001598251">
    <property type="component" value="Unassembled WGS sequence"/>
</dbReference>
<comment type="caution">
    <text evidence="2">The sequence shown here is derived from an EMBL/GenBank/DDBJ whole genome shotgun (WGS) entry which is preliminary data.</text>
</comment>
<name>A0ABW6EVT9_9ACTN</name>
<keyword evidence="3" id="KW-1185">Reference proteome</keyword>
<feature type="transmembrane region" description="Helical" evidence="1">
    <location>
        <begin position="20"/>
        <end position="42"/>
    </location>
</feature>
<feature type="transmembrane region" description="Helical" evidence="1">
    <location>
        <begin position="49"/>
        <end position="69"/>
    </location>
</feature>
<evidence type="ECO:0008006" key="4">
    <source>
        <dbReference type="Google" id="ProtNLM"/>
    </source>
</evidence>
<dbReference type="RefSeq" id="WP_382830897.1">
    <property type="nucleotide sequence ID" value="NZ_JBHXLY010000046.1"/>
</dbReference>
<reference evidence="2 3" key="1">
    <citation type="submission" date="2024-09" db="EMBL/GenBank/DDBJ databases">
        <title>The Natural Products Discovery Center: Release of the First 8490 Sequenced Strains for Exploring Actinobacteria Biosynthetic Diversity.</title>
        <authorList>
            <person name="Kalkreuter E."/>
            <person name="Kautsar S.A."/>
            <person name="Yang D."/>
            <person name="Bader C.D."/>
            <person name="Teijaro C.N."/>
            <person name="Fluegel L."/>
            <person name="Davis C.M."/>
            <person name="Simpson J.R."/>
            <person name="Lauterbach L."/>
            <person name="Steele A.D."/>
            <person name="Gui C."/>
            <person name="Meng S."/>
            <person name="Li G."/>
            <person name="Viehrig K."/>
            <person name="Ye F."/>
            <person name="Su P."/>
            <person name="Kiefer A.F."/>
            <person name="Nichols A."/>
            <person name="Cepeda A.J."/>
            <person name="Yan W."/>
            <person name="Fan B."/>
            <person name="Jiang Y."/>
            <person name="Adhikari A."/>
            <person name="Zheng C.-J."/>
            <person name="Schuster L."/>
            <person name="Cowan T.M."/>
            <person name="Smanski M.J."/>
            <person name="Chevrette M.G."/>
            <person name="De Carvalho L.P.S."/>
            <person name="Shen B."/>
        </authorList>
    </citation>
    <scope>NUCLEOTIDE SEQUENCE [LARGE SCALE GENOMIC DNA]</scope>
    <source>
        <strain evidence="2 3">NPDC058546</strain>
    </source>
</reference>
<keyword evidence="1" id="KW-0472">Membrane</keyword>
<evidence type="ECO:0000313" key="2">
    <source>
        <dbReference type="EMBL" id="MFD4217542.1"/>
    </source>
</evidence>
<evidence type="ECO:0000313" key="3">
    <source>
        <dbReference type="Proteomes" id="UP001598251"/>
    </source>
</evidence>
<protein>
    <recommendedName>
        <fullName evidence="4">Integral membrane protein</fullName>
    </recommendedName>
</protein>
<proteinExistence type="predicted"/>
<evidence type="ECO:0000256" key="1">
    <source>
        <dbReference type="SAM" id="Phobius"/>
    </source>
</evidence>